<dbReference type="GO" id="GO:0051287">
    <property type="term" value="F:NAD binding"/>
    <property type="evidence" value="ECO:0007669"/>
    <property type="project" value="InterPro"/>
</dbReference>
<dbReference type="PRINTS" id="PR00326">
    <property type="entry name" value="GTP1OBG"/>
</dbReference>
<dbReference type="InterPro" id="IPR016496">
    <property type="entry name" value="GTPase_HflX"/>
</dbReference>
<dbReference type="Pfam" id="PF13167">
    <property type="entry name" value="GTP-bdg_N"/>
    <property type="match status" value="2"/>
</dbReference>
<gene>
    <name evidence="5" type="primary">hflX</name>
    <name evidence="8" type="ORF">AVDCRST_MAG08-1768</name>
</gene>
<dbReference type="CDD" id="cd01878">
    <property type="entry name" value="HflX"/>
    <property type="match status" value="1"/>
</dbReference>
<dbReference type="Gene3D" id="3.40.50.720">
    <property type="entry name" value="NAD(P)-binding Rossmann-like Domain"/>
    <property type="match status" value="1"/>
</dbReference>
<dbReference type="SUPFAM" id="SSF52540">
    <property type="entry name" value="P-loop containing nucleoside triphosphate hydrolases"/>
    <property type="match status" value="1"/>
</dbReference>
<dbReference type="SMART" id="SM00859">
    <property type="entry name" value="Semialdhyde_dh"/>
    <property type="match status" value="1"/>
</dbReference>
<dbReference type="PANTHER" id="PTHR10229:SF0">
    <property type="entry name" value="GTP-BINDING PROTEIN 6-RELATED"/>
    <property type="match status" value="1"/>
</dbReference>
<accession>A0A6J4I9C8</accession>
<dbReference type="InterPro" id="IPR032305">
    <property type="entry name" value="GTP-bd_M"/>
</dbReference>
<dbReference type="AlphaFoldDB" id="A0A6J4I9C8"/>
<reference evidence="8" key="1">
    <citation type="submission" date="2020-02" db="EMBL/GenBank/DDBJ databases">
        <authorList>
            <person name="Meier V. D."/>
        </authorList>
    </citation>
    <scope>NUCLEOTIDE SEQUENCE</scope>
    <source>
        <strain evidence="8">AVDCRST_MAG08</strain>
    </source>
</reference>
<evidence type="ECO:0000256" key="6">
    <source>
        <dbReference type="SAM" id="MobiDB-lite"/>
    </source>
</evidence>
<comment type="subunit">
    <text evidence="5">Monomer. Associates with the 50S ribosomal subunit.</text>
</comment>
<dbReference type="InterPro" id="IPR027417">
    <property type="entry name" value="P-loop_NTPase"/>
</dbReference>
<evidence type="ECO:0000256" key="3">
    <source>
        <dbReference type="ARBA" id="ARBA00022842"/>
    </source>
</evidence>
<feature type="region of interest" description="Disordered" evidence="6">
    <location>
        <begin position="363"/>
        <end position="387"/>
    </location>
</feature>
<dbReference type="GO" id="GO:0005525">
    <property type="term" value="F:GTP binding"/>
    <property type="evidence" value="ECO:0007669"/>
    <property type="project" value="UniProtKB-UniRule"/>
</dbReference>
<comment type="similarity">
    <text evidence="5">Belongs to the TRAFAC class OBG-HflX-like GTPase superfamily. HflX GTPase family.</text>
</comment>
<keyword evidence="3" id="KW-0460">Magnesium</keyword>
<evidence type="ECO:0000256" key="2">
    <source>
        <dbReference type="ARBA" id="ARBA00022741"/>
    </source>
</evidence>
<keyword evidence="4 5" id="KW-0342">GTP-binding</keyword>
<name>A0A6J4I9C8_9PROT</name>
<dbReference type="InterPro" id="IPR006073">
    <property type="entry name" value="GTP-bd"/>
</dbReference>
<feature type="region of interest" description="Disordered" evidence="6">
    <location>
        <begin position="267"/>
        <end position="297"/>
    </location>
</feature>
<protein>
    <recommendedName>
        <fullName evidence="5">GTPase HflX</fullName>
    </recommendedName>
    <alternativeName>
        <fullName evidence="5">GTP-binding protein HflX</fullName>
    </alternativeName>
</protein>
<comment type="function">
    <text evidence="5">GTPase that associates with the 50S ribosomal subunit and may have a role during protein synthesis or ribosome biogenesis.</text>
</comment>
<dbReference type="InterPro" id="IPR000534">
    <property type="entry name" value="Semialdehyde_DH_NAD-bd"/>
</dbReference>
<feature type="domain" description="Hflx-type G" evidence="7">
    <location>
        <begin position="420"/>
        <end position="585"/>
    </location>
</feature>
<dbReference type="Pfam" id="PF01926">
    <property type="entry name" value="MMR_HSR1"/>
    <property type="match status" value="1"/>
</dbReference>
<keyword evidence="2 5" id="KW-0547">Nucleotide-binding</keyword>
<evidence type="ECO:0000256" key="4">
    <source>
        <dbReference type="ARBA" id="ARBA00023134"/>
    </source>
</evidence>
<evidence type="ECO:0000313" key="8">
    <source>
        <dbReference type="EMBL" id="CAA9243874.1"/>
    </source>
</evidence>
<dbReference type="GO" id="GO:0016620">
    <property type="term" value="F:oxidoreductase activity, acting on the aldehyde or oxo group of donors, NAD or NADP as acceptor"/>
    <property type="evidence" value="ECO:0007669"/>
    <property type="project" value="InterPro"/>
</dbReference>
<dbReference type="EMBL" id="CADCTG010000149">
    <property type="protein sequence ID" value="CAA9243874.1"/>
    <property type="molecule type" value="Genomic_DNA"/>
</dbReference>
<evidence type="ECO:0000259" key="7">
    <source>
        <dbReference type="PROSITE" id="PS51705"/>
    </source>
</evidence>
<dbReference type="Gene3D" id="3.40.50.300">
    <property type="entry name" value="P-loop containing nucleotide triphosphate hydrolases"/>
    <property type="match status" value="1"/>
</dbReference>
<feature type="compositionally biased region" description="Gly residues" evidence="6">
    <location>
        <begin position="369"/>
        <end position="379"/>
    </location>
</feature>
<dbReference type="InterPro" id="IPR025121">
    <property type="entry name" value="GTPase_HflX_N"/>
</dbReference>
<dbReference type="Pfam" id="PF01118">
    <property type="entry name" value="Semialdhyde_dh"/>
    <property type="match status" value="1"/>
</dbReference>
<dbReference type="Pfam" id="PF16360">
    <property type="entry name" value="GTP-bdg_M"/>
    <property type="match status" value="1"/>
</dbReference>
<dbReference type="Gene3D" id="3.30.360.10">
    <property type="entry name" value="Dihydrodipicolinate Reductase, domain 2"/>
    <property type="match status" value="1"/>
</dbReference>
<dbReference type="PANTHER" id="PTHR10229">
    <property type="entry name" value="GTP-BINDING PROTEIN HFLX"/>
    <property type="match status" value="1"/>
</dbReference>
<dbReference type="Gene3D" id="6.10.250.2860">
    <property type="match status" value="1"/>
</dbReference>
<proteinExistence type="inferred from homology"/>
<dbReference type="HAMAP" id="MF_00900">
    <property type="entry name" value="GTPase_HflX"/>
    <property type="match status" value="1"/>
</dbReference>
<keyword evidence="1" id="KW-0479">Metal-binding</keyword>
<dbReference type="GO" id="GO:0046872">
    <property type="term" value="F:metal ion binding"/>
    <property type="evidence" value="ECO:0007669"/>
    <property type="project" value="UniProtKB-KW"/>
</dbReference>
<dbReference type="PROSITE" id="PS51705">
    <property type="entry name" value="G_HFLX"/>
    <property type="match status" value="1"/>
</dbReference>
<keyword evidence="5" id="KW-0963">Cytoplasm</keyword>
<dbReference type="InterPro" id="IPR036291">
    <property type="entry name" value="NAD(P)-bd_dom_sf"/>
</dbReference>
<dbReference type="NCBIfam" id="TIGR03156">
    <property type="entry name" value="GTP_HflX"/>
    <property type="match status" value="1"/>
</dbReference>
<dbReference type="InterPro" id="IPR030394">
    <property type="entry name" value="G_HFLX_dom"/>
</dbReference>
<evidence type="ECO:0000256" key="1">
    <source>
        <dbReference type="ARBA" id="ARBA00022723"/>
    </source>
</evidence>
<dbReference type="GO" id="GO:0005737">
    <property type="term" value="C:cytoplasm"/>
    <property type="evidence" value="ECO:0007669"/>
    <property type="project" value="UniProtKB-SubCell"/>
</dbReference>
<dbReference type="Gene3D" id="3.40.50.11060">
    <property type="entry name" value="GTPase HflX, N-terminal domain"/>
    <property type="match status" value="1"/>
</dbReference>
<dbReference type="GO" id="GO:0003924">
    <property type="term" value="F:GTPase activity"/>
    <property type="evidence" value="ECO:0007669"/>
    <property type="project" value="UniProtKB-UniRule"/>
</dbReference>
<dbReference type="SUPFAM" id="SSF51735">
    <property type="entry name" value="NAD(P)-binding Rossmann-fold domains"/>
    <property type="match status" value="1"/>
</dbReference>
<dbReference type="InterPro" id="IPR042108">
    <property type="entry name" value="GTPase_HflX_N_sf"/>
</dbReference>
<evidence type="ECO:0000256" key="5">
    <source>
        <dbReference type="HAMAP-Rule" id="MF_00900"/>
    </source>
</evidence>
<sequence>MVPLASAASAGRRVPFRGGELEVRELAALDFRGTGPLLLSTGAAHARETAPRAAAAGCVVIDNSSALRMGPDTSLVVPEVNPEALEGWARRRILPLANCSAIQLVVALKPPHDAAGLRRVVISTYQSASGGWQRLMERLLSPYDPVTVARRGLLREARVAMPRVTSNRWNMVGERCERSKLRADPCYSTAMETKPPIPLAVLVGIQTPEVDDVAHEASLEELGRLVKTLGYEVAGTVSQRREGTGAGSLLGSGKLAELAALTGGTGLVGSMAPPPKSKARQRFEGAAETTPTAGPDVDAARRPEFVIVDHELSPSQIRNLERATNAQVLDRTGVIVEIFHRHANTREAKLQVEMARLKYVAPRMRESSAGGGRQQGPGAGESTLDLDRRKIRDRLSELKDQLEAVRRDSDQRRSARRDQLRVALVGYTNAGKSSLMRALTGSQVLVEDKLFATLDTTVRVLQPETRPRVLVSDTVGFIKQLPHDLVASFRSTLAEALEASLLLFVVDASDPTHEAQLEVSREVLREIGADAVPSRLVLNKLDRVDAAGRAALVEKHPDAILLSAHEPGDVSALRDTIIAFFEAAMVEDVLVLPYAKQGLIGEVYESARVLSEEYDETGRVLKVRGLPGAITRLRRSLAAH</sequence>
<dbReference type="GO" id="GO:0043022">
    <property type="term" value="F:ribosome binding"/>
    <property type="evidence" value="ECO:0007669"/>
    <property type="project" value="TreeGrafter"/>
</dbReference>
<comment type="subcellular location">
    <subcellularLocation>
        <location evidence="5">Cytoplasm</location>
    </subcellularLocation>
    <text evidence="5">May associate with membranes.</text>
</comment>
<organism evidence="8">
    <name type="scientific">uncultured Acetobacteraceae bacterium</name>
    <dbReference type="NCBI Taxonomy" id="169975"/>
    <lineage>
        <taxon>Bacteria</taxon>
        <taxon>Pseudomonadati</taxon>
        <taxon>Pseudomonadota</taxon>
        <taxon>Alphaproteobacteria</taxon>
        <taxon>Acetobacterales</taxon>
        <taxon>Acetobacteraceae</taxon>
        <taxon>environmental samples</taxon>
    </lineage>
</organism>